<evidence type="ECO:0000313" key="3">
    <source>
        <dbReference type="Proteomes" id="UP001519504"/>
    </source>
</evidence>
<proteinExistence type="predicted"/>
<dbReference type="InterPro" id="IPR042099">
    <property type="entry name" value="ANL_N_sf"/>
</dbReference>
<comment type="caution">
    <text evidence="2">The sequence shown here is derived from an EMBL/GenBank/DDBJ whole genome shotgun (WGS) entry which is preliminary data.</text>
</comment>
<gene>
    <name evidence="2" type="ORF">G6R29_00670</name>
</gene>
<protein>
    <submittedName>
        <fullName evidence="2">Acyl-CoA synthetase</fullName>
    </submittedName>
</protein>
<dbReference type="Proteomes" id="UP001519504">
    <property type="component" value="Unassembled WGS sequence"/>
</dbReference>
<accession>A0ABS5QY70</accession>
<evidence type="ECO:0000313" key="2">
    <source>
        <dbReference type="EMBL" id="MBS9338151.1"/>
    </source>
</evidence>
<evidence type="ECO:0000259" key="1">
    <source>
        <dbReference type="Pfam" id="PF04443"/>
    </source>
</evidence>
<dbReference type="Pfam" id="PF04443">
    <property type="entry name" value="LuxE"/>
    <property type="match status" value="1"/>
</dbReference>
<keyword evidence="3" id="KW-1185">Reference proteome</keyword>
<dbReference type="EMBL" id="JAAMFK010000001">
    <property type="protein sequence ID" value="MBS9338151.1"/>
    <property type="molecule type" value="Genomic_DNA"/>
</dbReference>
<name>A0ABS5QY70_9LACO</name>
<dbReference type="SUPFAM" id="SSF56801">
    <property type="entry name" value="Acetyl-CoA synthetase-like"/>
    <property type="match status" value="1"/>
</dbReference>
<dbReference type="InterPro" id="IPR007534">
    <property type="entry name" value="LuxE"/>
</dbReference>
<organism evidence="2 3">
    <name type="scientific">Fructobacillus broussonetiae</name>
    <dbReference type="NCBI Taxonomy" id="2713173"/>
    <lineage>
        <taxon>Bacteria</taxon>
        <taxon>Bacillati</taxon>
        <taxon>Bacillota</taxon>
        <taxon>Bacilli</taxon>
        <taxon>Lactobacillales</taxon>
        <taxon>Lactobacillaceae</taxon>
        <taxon>Fructobacillus</taxon>
    </lineage>
</organism>
<sequence>MRNKTTEIQDKILTFIHESAEDTSKVAGGGHRFSNLALDVFSYQFQKNEPYRKLAMLKGKTPLTVRSWKDIPLMPIQAFKAVDLTTVGSPEPEDVFYSSGTTNPENKSKHYLSDLTVWNASMKVGFQKFVMGNRDKMTIFSLFPGEEENPNSSLSRYIDTAIDFFGTPGSQSFVQNGKIDYDGFVQALESAIQKEEEILIIGASFSYVHLLDWLKEQKKNWQLPKGSFLFDTGGFKGKSKEVGMEDLYAAMEESLGVKRNQILNMYGMTEISSQCYDDAIIKANAGEAPSYLKQTPDWVHVLVLDPETMKPLLDGEKGILAYYDLSNWESCVGILTEDMAIKTEAGFQLLGRAKGAEAKGCSIALDELLKVK</sequence>
<dbReference type="RefSeq" id="WP_213808434.1">
    <property type="nucleotide sequence ID" value="NZ_JAAMFK010000001.1"/>
</dbReference>
<feature type="domain" description="Acyl-protein synthetase LuxE" evidence="1">
    <location>
        <begin position="34"/>
        <end position="368"/>
    </location>
</feature>
<dbReference type="Gene3D" id="3.40.50.12780">
    <property type="entry name" value="N-terminal domain of ligase-like"/>
    <property type="match status" value="1"/>
</dbReference>
<reference evidence="2 3" key="1">
    <citation type="submission" date="2020-02" db="EMBL/GenBank/DDBJ databases">
        <title>Fructobacillus sp. isolated from paper mulberry of Taiwan.</title>
        <authorList>
            <person name="Lin S.-T."/>
        </authorList>
    </citation>
    <scope>NUCLEOTIDE SEQUENCE [LARGE SCALE GENOMIC DNA]</scope>
    <source>
        <strain evidence="2 3">M2-14</strain>
    </source>
</reference>